<dbReference type="InterPro" id="IPR044964">
    <property type="entry name" value="RCD1/SRO1-5"/>
</dbReference>
<evidence type="ECO:0000259" key="6">
    <source>
        <dbReference type="PROSITE" id="PS51059"/>
    </source>
</evidence>
<keyword evidence="3" id="KW-0346">Stress response</keyword>
<gene>
    <name evidence="8" type="ORF">RJ640_005220</name>
</gene>
<evidence type="ECO:0000259" key="7">
    <source>
        <dbReference type="PROSITE" id="PS51879"/>
    </source>
</evidence>
<name>A0AA88QLY2_9ASTE</name>
<comment type="subcellular location">
    <subcellularLocation>
        <location evidence="1">Nucleus</location>
    </subcellularLocation>
</comment>
<feature type="non-terminal residue" evidence="8">
    <location>
        <position position="336"/>
    </location>
</feature>
<sequence length="336" mass="37709">MESITQESQSYSVPIDGSVKEFECLVPDNKRIPVLDDGFKNSGHGNGNARQSVSDSESVISNGNDEESQWLADGLMKLGEWDRLNEIIKRRFISGLGSLGVHIKVETIRKNSFSSFTRQARVQSFVIYMRAMEKKCGGNANLKYAWYGGSKDEISEIIKYGFGHSHGCGVYLTPDDSPVESVESSVPDKDGLRHVLLCRVLLGRTELVRPGSGQYHPSSEEFDSGVDNQLSPKKYIVWSSNMNTLILPEYVISFRAPPCLKVCERIQVPPKKPTSPWMPFATLITALSKFLPAHSISLIAKHHYDYRDNKISRHELIQRIRYVAGDKLLTTIIKSK</sequence>
<evidence type="ECO:0008006" key="10">
    <source>
        <dbReference type="Google" id="ProtNLM"/>
    </source>
</evidence>
<evidence type="ECO:0000313" key="8">
    <source>
        <dbReference type="EMBL" id="KAK2967176.1"/>
    </source>
</evidence>
<dbReference type="Pfam" id="PF12174">
    <property type="entry name" value="RST"/>
    <property type="match status" value="1"/>
</dbReference>
<evidence type="ECO:0000313" key="9">
    <source>
        <dbReference type="Proteomes" id="UP001187471"/>
    </source>
</evidence>
<keyword evidence="2" id="KW-0217">Developmental protein</keyword>
<accession>A0AA88QLY2</accession>
<dbReference type="GO" id="GO:0005634">
    <property type="term" value="C:nucleus"/>
    <property type="evidence" value="ECO:0007669"/>
    <property type="project" value="UniProtKB-SubCell"/>
</dbReference>
<dbReference type="PANTHER" id="PTHR32263">
    <property type="entry name" value="INACTIVE POLY [ADP-RIBOSE] POLYMERASE SRO4-RELATED"/>
    <property type="match status" value="1"/>
</dbReference>
<dbReference type="GO" id="GO:0003950">
    <property type="term" value="F:NAD+ poly-ADP-ribosyltransferase activity"/>
    <property type="evidence" value="ECO:0007669"/>
    <property type="project" value="InterPro"/>
</dbReference>
<dbReference type="PROSITE" id="PS51059">
    <property type="entry name" value="PARP_CATALYTIC"/>
    <property type="match status" value="1"/>
</dbReference>
<dbReference type="PROSITE" id="PS51879">
    <property type="entry name" value="RST"/>
    <property type="match status" value="1"/>
</dbReference>
<dbReference type="InterPro" id="IPR012317">
    <property type="entry name" value="Poly(ADP-ribose)pol_cat_dom"/>
</dbReference>
<dbReference type="Proteomes" id="UP001187471">
    <property type="component" value="Unassembled WGS sequence"/>
</dbReference>
<organism evidence="8 9">
    <name type="scientific">Escallonia rubra</name>
    <dbReference type="NCBI Taxonomy" id="112253"/>
    <lineage>
        <taxon>Eukaryota</taxon>
        <taxon>Viridiplantae</taxon>
        <taxon>Streptophyta</taxon>
        <taxon>Embryophyta</taxon>
        <taxon>Tracheophyta</taxon>
        <taxon>Spermatophyta</taxon>
        <taxon>Magnoliopsida</taxon>
        <taxon>eudicotyledons</taxon>
        <taxon>Gunneridae</taxon>
        <taxon>Pentapetalae</taxon>
        <taxon>asterids</taxon>
        <taxon>campanulids</taxon>
        <taxon>Escalloniales</taxon>
        <taxon>Escalloniaceae</taxon>
        <taxon>Escallonia</taxon>
    </lineage>
</organism>
<evidence type="ECO:0000256" key="2">
    <source>
        <dbReference type="ARBA" id="ARBA00022473"/>
    </source>
</evidence>
<keyword evidence="4" id="KW-0539">Nucleus</keyword>
<dbReference type="Gene3D" id="3.90.228.10">
    <property type="match status" value="1"/>
</dbReference>
<evidence type="ECO:0000256" key="4">
    <source>
        <dbReference type="ARBA" id="ARBA00023242"/>
    </source>
</evidence>
<reference evidence="8" key="1">
    <citation type="submission" date="2022-12" db="EMBL/GenBank/DDBJ databases">
        <title>Draft genome assemblies for two species of Escallonia (Escalloniales).</title>
        <authorList>
            <person name="Chanderbali A."/>
            <person name="Dervinis C."/>
            <person name="Anghel I."/>
            <person name="Soltis D."/>
            <person name="Soltis P."/>
            <person name="Zapata F."/>
        </authorList>
    </citation>
    <scope>NUCLEOTIDE SEQUENCE</scope>
    <source>
        <strain evidence="8">UCBG92.1500</strain>
        <tissue evidence="8">Leaf</tissue>
    </source>
</reference>
<feature type="compositionally biased region" description="Polar residues" evidence="5">
    <location>
        <begin position="48"/>
        <end position="62"/>
    </location>
</feature>
<proteinExistence type="predicted"/>
<dbReference type="SUPFAM" id="SSF56399">
    <property type="entry name" value="ADP-ribosylation"/>
    <property type="match status" value="1"/>
</dbReference>
<feature type="region of interest" description="Disordered" evidence="5">
    <location>
        <begin position="36"/>
        <end position="62"/>
    </location>
</feature>
<comment type="caution">
    <text evidence="8">The sequence shown here is derived from an EMBL/GenBank/DDBJ whole genome shotgun (WGS) entry which is preliminary data.</text>
</comment>
<feature type="domain" description="RST" evidence="7">
    <location>
        <begin position="271"/>
        <end position="336"/>
    </location>
</feature>
<dbReference type="InterPro" id="IPR022003">
    <property type="entry name" value="RST"/>
</dbReference>
<dbReference type="AlphaFoldDB" id="A0AA88QLY2"/>
<protein>
    <recommendedName>
        <fullName evidence="10">PARP</fullName>
    </recommendedName>
</protein>
<dbReference type="EMBL" id="JAVXUO010003049">
    <property type="protein sequence ID" value="KAK2967176.1"/>
    <property type="molecule type" value="Genomic_DNA"/>
</dbReference>
<evidence type="ECO:0000256" key="3">
    <source>
        <dbReference type="ARBA" id="ARBA00023016"/>
    </source>
</evidence>
<keyword evidence="9" id="KW-1185">Reference proteome</keyword>
<dbReference type="PANTHER" id="PTHR32263:SF12">
    <property type="entry name" value="INACTIVE POLY [ADP-RIBOSE] POLYMERASE SRO4-RELATED"/>
    <property type="match status" value="1"/>
</dbReference>
<evidence type="ECO:0000256" key="1">
    <source>
        <dbReference type="ARBA" id="ARBA00004123"/>
    </source>
</evidence>
<feature type="domain" description="PARP catalytic" evidence="6">
    <location>
        <begin position="62"/>
        <end position="275"/>
    </location>
</feature>
<evidence type="ECO:0000256" key="5">
    <source>
        <dbReference type="SAM" id="MobiDB-lite"/>
    </source>
</evidence>